<accession>A0ABP7NYD5</accession>
<gene>
    <name evidence="2" type="primary">hlpB</name>
    <name evidence="2" type="ORF">GCM10022406_41460</name>
</gene>
<comment type="caution">
    <text evidence="2">The sequence shown here is derived from an EMBL/GenBank/DDBJ whole genome shotgun (WGS) entry which is preliminary data.</text>
</comment>
<organism evidence="2 3">
    <name type="scientific">Hymenobacter algoricola</name>
    <dbReference type="NCBI Taxonomy" id="486267"/>
    <lineage>
        <taxon>Bacteria</taxon>
        <taxon>Pseudomonadati</taxon>
        <taxon>Bacteroidota</taxon>
        <taxon>Cytophagia</taxon>
        <taxon>Cytophagales</taxon>
        <taxon>Hymenobacteraceae</taxon>
        <taxon>Hymenobacter</taxon>
    </lineage>
</organism>
<dbReference type="Proteomes" id="UP001499909">
    <property type="component" value="Unassembled WGS sequence"/>
</dbReference>
<name>A0ABP7NYD5_9BACT</name>
<evidence type="ECO:0000313" key="3">
    <source>
        <dbReference type="Proteomes" id="UP001499909"/>
    </source>
</evidence>
<keyword evidence="3" id="KW-1185">Reference proteome</keyword>
<sequence length="109" mass="12642">MPRRTARRLLESLPAAPRPAAEPRCELCERLVGQVSRHHLVPREEGGRHGPTVALCQPCHSTVHLLLSNRELARRYATVEALRTAQELQNYLHWVRRSRVERIANRRKK</sequence>
<dbReference type="EMBL" id="BAABDH010000114">
    <property type="protein sequence ID" value="GAA3955779.1"/>
    <property type="molecule type" value="Genomic_DNA"/>
</dbReference>
<dbReference type="PANTHER" id="PTHR37827:SF1">
    <property type="entry name" value="HNH DOMAIN-CONTAINING PROTEIN"/>
    <property type="match status" value="1"/>
</dbReference>
<dbReference type="PANTHER" id="PTHR37827">
    <property type="entry name" value="TUDOR DOMAIN-CONTAINING PROTEIN"/>
    <property type="match status" value="1"/>
</dbReference>
<evidence type="ECO:0000313" key="2">
    <source>
        <dbReference type="EMBL" id="GAA3955779.1"/>
    </source>
</evidence>
<feature type="region of interest" description="Disordered" evidence="1">
    <location>
        <begin position="1"/>
        <end position="21"/>
    </location>
</feature>
<dbReference type="Gene3D" id="1.10.30.50">
    <property type="match status" value="1"/>
</dbReference>
<dbReference type="RefSeq" id="WP_345117973.1">
    <property type="nucleotide sequence ID" value="NZ_BAABDH010000114.1"/>
</dbReference>
<protein>
    <submittedName>
        <fullName evidence="2">HNH nuclease-like protein HlpB</fullName>
    </submittedName>
</protein>
<proteinExistence type="predicted"/>
<reference evidence="3" key="1">
    <citation type="journal article" date="2019" name="Int. J. Syst. Evol. Microbiol.">
        <title>The Global Catalogue of Microorganisms (GCM) 10K type strain sequencing project: providing services to taxonomists for standard genome sequencing and annotation.</title>
        <authorList>
            <consortium name="The Broad Institute Genomics Platform"/>
            <consortium name="The Broad Institute Genome Sequencing Center for Infectious Disease"/>
            <person name="Wu L."/>
            <person name="Ma J."/>
        </authorList>
    </citation>
    <scope>NUCLEOTIDE SEQUENCE [LARGE SCALE GENOMIC DNA]</scope>
    <source>
        <strain evidence="3">JCM 17214</strain>
    </source>
</reference>
<evidence type="ECO:0000256" key="1">
    <source>
        <dbReference type="SAM" id="MobiDB-lite"/>
    </source>
</evidence>